<dbReference type="EMBL" id="MT952005">
    <property type="protein sequence ID" value="QOI69676.1"/>
    <property type="molecule type" value="Genomic_DNA"/>
</dbReference>
<dbReference type="KEGG" id="vg:62680962"/>
<protein>
    <submittedName>
        <fullName evidence="1">Decorator protein</fullName>
    </submittedName>
</protein>
<evidence type="ECO:0000313" key="1">
    <source>
        <dbReference type="EMBL" id="QOI69676.1"/>
    </source>
</evidence>
<organism evidence="1 2">
    <name type="scientific">Aeromonas phage BUCT551</name>
    <dbReference type="NCBI Taxonomy" id="2776735"/>
    <lineage>
        <taxon>Viruses</taxon>
        <taxon>Duplodnaviria</taxon>
        <taxon>Heunggongvirae</taxon>
        <taxon>Uroviricota</taxon>
        <taxon>Caudoviricetes</taxon>
        <taxon>Casjensviridae</taxon>
        <taxon>Sharonstreetvirus</taxon>
        <taxon>Sharonstreetvirus BUCT551</taxon>
    </lineage>
</organism>
<keyword evidence="2" id="KW-1185">Reference proteome</keyword>
<dbReference type="Gene3D" id="2.40.300.10">
    <property type="entry name" value="Head decoration protein D"/>
    <property type="match status" value="1"/>
</dbReference>
<name>A0A7L8ZK47_9CAUD</name>
<evidence type="ECO:0000313" key="2">
    <source>
        <dbReference type="Proteomes" id="UP000593732"/>
    </source>
</evidence>
<proteinExistence type="predicted"/>
<accession>A0A7L8ZK47</accession>
<dbReference type="Proteomes" id="UP000593732">
    <property type="component" value="Segment"/>
</dbReference>
<dbReference type="GeneID" id="62680962"/>
<reference evidence="1 2" key="1">
    <citation type="submission" date="2020-09" db="EMBL/GenBank/DDBJ databases">
        <authorList>
            <person name="Qin H."/>
            <person name="Tong Y."/>
            <person name="Fan H."/>
            <person name="Song L."/>
            <person name="An X."/>
            <person name="Hu Y."/>
        </authorList>
    </citation>
    <scope>NUCLEOTIDE SEQUENCE [LARGE SCALE GENOMIC DNA]</scope>
</reference>
<dbReference type="Pfam" id="PF02924">
    <property type="entry name" value="HDPD"/>
    <property type="match status" value="1"/>
</dbReference>
<dbReference type="InterPro" id="IPR004195">
    <property type="entry name" value="Head_decoration_D"/>
</dbReference>
<dbReference type="RefSeq" id="YP_009998376.1">
    <property type="nucleotide sequence ID" value="NC_052986.1"/>
</dbReference>
<sequence>MPQQNHYPYPQLAGNVDLGSFEPFYLFAGEKQIVTQAFPVGATALVQYQAVALDAANKLVPLDPAASDSTKVMVGVTTVAAPANSSVGIYTSAFLNHEAVVWPSALDTFDKRRAASLSCEVDIGKVTHA</sequence>